<dbReference type="Gene3D" id="3.30.1150.10">
    <property type="match status" value="1"/>
</dbReference>
<dbReference type="EMBL" id="JAUOPB010000005">
    <property type="protein sequence ID" value="MDO6422429.1"/>
    <property type="molecule type" value="Genomic_DNA"/>
</dbReference>
<evidence type="ECO:0000313" key="3">
    <source>
        <dbReference type="EMBL" id="MDO6422429.1"/>
    </source>
</evidence>
<protein>
    <submittedName>
        <fullName evidence="3">Energy transducer TonB</fullName>
    </submittedName>
</protein>
<name>A0AAW7X4F4_9GAMM</name>
<gene>
    <name evidence="3" type="ORF">Q4521_08080</name>
</gene>
<dbReference type="Pfam" id="PF03544">
    <property type="entry name" value="TonB_C"/>
    <property type="match status" value="1"/>
</dbReference>
<evidence type="ECO:0000313" key="4">
    <source>
        <dbReference type="Proteomes" id="UP001169760"/>
    </source>
</evidence>
<dbReference type="Proteomes" id="UP001169760">
    <property type="component" value="Unassembled WGS sequence"/>
</dbReference>
<keyword evidence="1" id="KW-0472">Membrane</keyword>
<dbReference type="InterPro" id="IPR037682">
    <property type="entry name" value="TonB_C"/>
</dbReference>
<keyword evidence="1" id="KW-1133">Transmembrane helix</keyword>
<keyword evidence="1" id="KW-0812">Transmembrane</keyword>
<organism evidence="3 4">
    <name type="scientific">Saccharophagus degradans</name>
    <dbReference type="NCBI Taxonomy" id="86304"/>
    <lineage>
        <taxon>Bacteria</taxon>
        <taxon>Pseudomonadati</taxon>
        <taxon>Pseudomonadota</taxon>
        <taxon>Gammaproteobacteria</taxon>
        <taxon>Cellvibrionales</taxon>
        <taxon>Cellvibrionaceae</taxon>
        <taxon>Saccharophagus</taxon>
    </lineage>
</organism>
<feature type="transmembrane region" description="Helical" evidence="1">
    <location>
        <begin position="21"/>
        <end position="42"/>
    </location>
</feature>
<evidence type="ECO:0000256" key="1">
    <source>
        <dbReference type="SAM" id="Phobius"/>
    </source>
</evidence>
<accession>A0AAW7X4F4</accession>
<dbReference type="SUPFAM" id="SSF74653">
    <property type="entry name" value="TolA/TonB C-terminal domain"/>
    <property type="match status" value="1"/>
</dbReference>
<dbReference type="RefSeq" id="WP_280947634.1">
    <property type="nucleotide sequence ID" value="NZ_CP123764.1"/>
</dbReference>
<sequence length="219" mass="24649">MNNKVNIKRRVGWPSKLQLQASLLSLGILSAALFLLWLGQWLQFTVEDKIEIREIAIATPPPPPPPPPTMEQPVVETPITLQVEGTGPSLETIKLEPTFTLKKPDTPIINTQQTQWQSLEIDWDALSLNDLDGLPSLLTQLRVTFPKSLSRKGVNKVLVKLDVVIDEQGKLTLVNIVENPHPELVSEIQRLVRSTRFTPPQKDNQPARARFIWPVEIEA</sequence>
<feature type="domain" description="TonB C-terminal" evidence="2">
    <location>
        <begin position="159"/>
        <end position="215"/>
    </location>
</feature>
<proteinExistence type="predicted"/>
<reference evidence="3" key="1">
    <citation type="submission" date="2023-07" db="EMBL/GenBank/DDBJ databases">
        <title>Genome content predicts the carbon catabolic preferences of heterotrophic bacteria.</title>
        <authorList>
            <person name="Gralka M."/>
        </authorList>
    </citation>
    <scope>NUCLEOTIDE SEQUENCE</scope>
    <source>
        <strain evidence="3">I3M17_2</strain>
    </source>
</reference>
<dbReference type="AlphaFoldDB" id="A0AAW7X4F4"/>
<comment type="caution">
    <text evidence="3">The sequence shown here is derived from an EMBL/GenBank/DDBJ whole genome shotgun (WGS) entry which is preliminary data.</text>
</comment>
<dbReference type="GO" id="GO:0055085">
    <property type="term" value="P:transmembrane transport"/>
    <property type="evidence" value="ECO:0007669"/>
    <property type="project" value="InterPro"/>
</dbReference>
<evidence type="ECO:0000259" key="2">
    <source>
        <dbReference type="Pfam" id="PF03544"/>
    </source>
</evidence>